<dbReference type="AlphaFoldDB" id="X1M344"/>
<comment type="caution">
    <text evidence="1">The sequence shown here is derived from an EMBL/GenBank/DDBJ whole genome shotgun (WGS) entry which is preliminary data.</text>
</comment>
<dbReference type="EMBL" id="BARV01016355">
    <property type="protein sequence ID" value="GAI26002.1"/>
    <property type="molecule type" value="Genomic_DNA"/>
</dbReference>
<evidence type="ECO:0000313" key="1">
    <source>
        <dbReference type="EMBL" id="GAI26002.1"/>
    </source>
</evidence>
<protein>
    <submittedName>
        <fullName evidence="1">Uncharacterized protein</fullName>
    </submittedName>
</protein>
<organism evidence="1">
    <name type="scientific">marine sediment metagenome</name>
    <dbReference type="NCBI Taxonomy" id="412755"/>
    <lineage>
        <taxon>unclassified sequences</taxon>
        <taxon>metagenomes</taxon>
        <taxon>ecological metagenomes</taxon>
    </lineage>
</organism>
<gene>
    <name evidence="1" type="ORF">S06H3_28082</name>
</gene>
<name>X1M344_9ZZZZ</name>
<reference evidence="1" key="1">
    <citation type="journal article" date="2014" name="Front. Microbiol.">
        <title>High frequency of phylogenetically diverse reductive dehalogenase-homologous genes in deep subseafloor sedimentary metagenomes.</title>
        <authorList>
            <person name="Kawai M."/>
            <person name="Futagami T."/>
            <person name="Toyoda A."/>
            <person name="Takaki Y."/>
            <person name="Nishi S."/>
            <person name="Hori S."/>
            <person name="Arai W."/>
            <person name="Tsubouchi T."/>
            <person name="Morono Y."/>
            <person name="Uchiyama I."/>
            <person name="Ito T."/>
            <person name="Fujiyama A."/>
            <person name="Inagaki F."/>
            <person name="Takami H."/>
        </authorList>
    </citation>
    <scope>NUCLEOTIDE SEQUENCE</scope>
    <source>
        <strain evidence="1">Expedition CK06-06</strain>
    </source>
</reference>
<sequence>MALACGCEIKPGVPVTLEVMRAHYKHTLEAILFWELMHREGTPQDDRHFKLSQARIDLVEAIDTLYPEARRE</sequence>
<accession>X1M344</accession>
<proteinExistence type="predicted"/>